<dbReference type="OMA" id="HEIRIYN"/>
<dbReference type="GO" id="GO:0005634">
    <property type="term" value="C:nucleus"/>
    <property type="evidence" value="ECO:0007669"/>
    <property type="project" value="TreeGrafter"/>
</dbReference>
<evidence type="ECO:0000313" key="12">
    <source>
        <dbReference type="Proteomes" id="UP000002058"/>
    </source>
</evidence>
<dbReference type="SMART" id="SM00220">
    <property type="entry name" value="S_TKc"/>
    <property type="match status" value="1"/>
</dbReference>
<dbReference type="VEuPathDB" id="FungiDB:UREG_00633"/>
<gene>
    <name evidence="11" type="ORF">UREG_00633</name>
</gene>
<dbReference type="PROSITE" id="PS50011">
    <property type="entry name" value="PROTEIN_KINASE_DOM"/>
    <property type="match status" value="1"/>
</dbReference>
<dbReference type="eggNOG" id="KOG0667">
    <property type="taxonomic scope" value="Eukaryota"/>
</dbReference>
<dbReference type="GO" id="GO:0050684">
    <property type="term" value="P:regulation of mRNA processing"/>
    <property type="evidence" value="ECO:0007669"/>
    <property type="project" value="TreeGrafter"/>
</dbReference>
<dbReference type="RefSeq" id="XP_002541119.1">
    <property type="nucleotide sequence ID" value="XM_002541073.1"/>
</dbReference>
<dbReference type="HOGENOM" id="CLU_000288_81_1_1"/>
<organism evidence="11 12">
    <name type="scientific">Uncinocarpus reesii (strain UAMH 1704)</name>
    <dbReference type="NCBI Taxonomy" id="336963"/>
    <lineage>
        <taxon>Eukaryota</taxon>
        <taxon>Fungi</taxon>
        <taxon>Dikarya</taxon>
        <taxon>Ascomycota</taxon>
        <taxon>Pezizomycotina</taxon>
        <taxon>Eurotiomycetes</taxon>
        <taxon>Eurotiomycetidae</taxon>
        <taxon>Onygenales</taxon>
        <taxon>Onygenaceae</taxon>
        <taxon>Uncinocarpus</taxon>
    </lineage>
</organism>
<dbReference type="GO" id="GO:0005524">
    <property type="term" value="F:ATP binding"/>
    <property type="evidence" value="ECO:0007669"/>
    <property type="project" value="UniProtKB-UniRule"/>
</dbReference>
<dbReference type="GO" id="GO:0000245">
    <property type="term" value="P:spliceosomal complex assembly"/>
    <property type="evidence" value="ECO:0007669"/>
    <property type="project" value="TreeGrafter"/>
</dbReference>
<feature type="binding site" evidence="9">
    <location>
        <position position="79"/>
    </location>
    <ligand>
        <name>ATP</name>
        <dbReference type="ChEBI" id="CHEBI:30616"/>
    </ligand>
</feature>
<evidence type="ECO:0000256" key="2">
    <source>
        <dbReference type="ARBA" id="ARBA00022527"/>
    </source>
</evidence>
<dbReference type="KEGG" id="ure:UREG_00633"/>
<evidence type="ECO:0000256" key="4">
    <source>
        <dbReference type="ARBA" id="ARBA00022741"/>
    </source>
</evidence>
<dbReference type="AlphaFoldDB" id="C4JKT7"/>
<keyword evidence="5" id="KW-0418">Kinase</keyword>
<keyword evidence="2" id="KW-0723">Serine/threonine-protein kinase</keyword>
<dbReference type="STRING" id="336963.C4JKT7"/>
<evidence type="ECO:0000256" key="9">
    <source>
        <dbReference type="PROSITE-ProRule" id="PRU10141"/>
    </source>
</evidence>
<evidence type="ECO:0000256" key="8">
    <source>
        <dbReference type="ARBA" id="ARBA00048679"/>
    </source>
</evidence>
<dbReference type="OrthoDB" id="5979581at2759"/>
<dbReference type="PANTHER" id="PTHR47634:SF9">
    <property type="entry name" value="PROTEIN KINASE DOMAIN-CONTAINING PROTEIN-RELATED"/>
    <property type="match status" value="1"/>
</dbReference>
<dbReference type="PANTHER" id="PTHR47634">
    <property type="entry name" value="PROTEIN KINASE DOMAIN-CONTAINING PROTEIN-RELATED"/>
    <property type="match status" value="1"/>
</dbReference>
<dbReference type="GO" id="GO:0005737">
    <property type="term" value="C:cytoplasm"/>
    <property type="evidence" value="ECO:0007669"/>
    <property type="project" value="TreeGrafter"/>
</dbReference>
<name>C4JKT7_UNCRE</name>
<proteinExistence type="predicted"/>
<dbReference type="EC" id="2.7.11.1" evidence="1"/>
<dbReference type="InParanoid" id="C4JKT7"/>
<dbReference type="Proteomes" id="UP000002058">
    <property type="component" value="Unassembled WGS sequence"/>
</dbReference>
<dbReference type="EMBL" id="CH476615">
    <property type="protein sequence ID" value="EEP75786.1"/>
    <property type="molecule type" value="Genomic_DNA"/>
</dbReference>
<keyword evidence="6 9" id="KW-0067">ATP-binding</keyword>
<comment type="catalytic activity">
    <reaction evidence="7">
        <text>L-threonyl-[protein] + ATP = O-phospho-L-threonyl-[protein] + ADP + H(+)</text>
        <dbReference type="Rhea" id="RHEA:46608"/>
        <dbReference type="Rhea" id="RHEA-COMP:11060"/>
        <dbReference type="Rhea" id="RHEA-COMP:11605"/>
        <dbReference type="ChEBI" id="CHEBI:15378"/>
        <dbReference type="ChEBI" id="CHEBI:30013"/>
        <dbReference type="ChEBI" id="CHEBI:30616"/>
        <dbReference type="ChEBI" id="CHEBI:61977"/>
        <dbReference type="ChEBI" id="CHEBI:456216"/>
        <dbReference type="EC" id="2.7.11.1"/>
    </reaction>
</comment>
<dbReference type="InterPro" id="IPR017441">
    <property type="entry name" value="Protein_kinase_ATP_BS"/>
</dbReference>
<dbReference type="GO" id="GO:0004674">
    <property type="term" value="F:protein serine/threonine kinase activity"/>
    <property type="evidence" value="ECO:0007669"/>
    <property type="project" value="UniProtKB-KW"/>
</dbReference>
<protein>
    <recommendedName>
        <fullName evidence="1">non-specific serine/threonine protein kinase</fullName>
        <ecNumber evidence="1">2.7.11.1</ecNumber>
    </recommendedName>
</protein>
<dbReference type="InterPro" id="IPR000719">
    <property type="entry name" value="Prot_kinase_dom"/>
</dbReference>
<reference evidence="12" key="1">
    <citation type="journal article" date="2009" name="Genome Res.">
        <title>Comparative genomic analyses of the human fungal pathogens Coccidioides and their relatives.</title>
        <authorList>
            <person name="Sharpton T.J."/>
            <person name="Stajich J.E."/>
            <person name="Rounsley S.D."/>
            <person name="Gardner M.J."/>
            <person name="Wortman J.R."/>
            <person name="Jordar V.S."/>
            <person name="Maiti R."/>
            <person name="Kodira C.D."/>
            <person name="Neafsey D.E."/>
            <person name="Zeng Q."/>
            <person name="Hung C.-Y."/>
            <person name="McMahan C."/>
            <person name="Muszewska A."/>
            <person name="Grynberg M."/>
            <person name="Mandel M.A."/>
            <person name="Kellner E.M."/>
            <person name="Barker B.M."/>
            <person name="Galgiani J.N."/>
            <person name="Orbach M.J."/>
            <person name="Kirkland T.N."/>
            <person name="Cole G.T."/>
            <person name="Henn M.R."/>
            <person name="Birren B.W."/>
            <person name="Taylor J.W."/>
        </authorList>
    </citation>
    <scope>NUCLEOTIDE SEQUENCE [LARGE SCALE GENOMIC DNA]</scope>
    <source>
        <strain evidence="12">UAMH 1704</strain>
    </source>
</reference>
<dbReference type="PROSITE" id="PS00107">
    <property type="entry name" value="PROTEIN_KINASE_ATP"/>
    <property type="match status" value="1"/>
</dbReference>
<dbReference type="GeneID" id="8438654"/>
<keyword evidence="4 9" id="KW-0547">Nucleotide-binding</keyword>
<evidence type="ECO:0000256" key="7">
    <source>
        <dbReference type="ARBA" id="ARBA00047899"/>
    </source>
</evidence>
<feature type="domain" description="Protein kinase" evidence="10">
    <location>
        <begin position="50"/>
        <end position="339"/>
    </location>
</feature>
<accession>C4JKT7</accession>
<comment type="catalytic activity">
    <reaction evidence="8">
        <text>L-seryl-[protein] + ATP = O-phospho-L-seryl-[protein] + ADP + H(+)</text>
        <dbReference type="Rhea" id="RHEA:17989"/>
        <dbReference type="Rhea" id="RHEA-COMP:9863"/>
        <dbReference type="Rhea" id="RHEA-COMP:11604"/>
        <dbReference type="ChEBI" id="CHEBI:15378"/>
        <dbReference type="ChEBI" id="CHEBI:29999"/>
        <dbReference type="ChEBI" id="CHEBI:30616"/>
        <dbReference type="ChEBI" id="CHEBI:83421"/>
        <dbReference type="ChEBI" id="CHEBI:456216"/>
        <dbReference type="EC" id="2.7.11.1"/>
    </reaction>
</comment>
<sequence>MAPRLSALTFPTTGFDIIDASKKIEEETLPAYKPESYYPAQLGQILKDRYQIVGKLGYGGSSTVWLSRDLADSKHVVLKLCTNSTKQNREIEVYKHLETVRIDEPGKYIYRKLYESFEVEGPHGTHIYVQSRNMLLDIDDPKVFSVFEDAETQAPAPRKFLDDRTIYMSRRLLRTPRLPMITDFGEARITNGKDKLPWEDVMPEVYRAPEIILEMPWDNKIDIWGIGMMFWDLAVGRTLFKARNEERLLDDSIHLAEMIAIMGPPPKEFLERGKMGRFWWDENGNWRGASPIPDVSLEKLSEKMYGGEREGFLAFLRRILRWLPEERPTAEELVFDPWLMKGLYGEEEM</sequence>
<dbReference type="InterPro" id="IPR011009">
    <property type="entry name" value="Kinase-like_dom_sf"/>
</dbReference>
<keyword evidence="3" id="KW-0808">Transferase</keyword>
<dbReference type="Gene3D" id="3.30.200.20">
    <property type="entry name" value="Phosphorylase Kinase, domain 1"/>
    <property type="match status" value="1"/>
</dbReference>
<evidence type="ECO:0000256" key="3">
    <source>
        <dbReference type="ARBA" id="ARBA00022679"/>
    </source>
</evidence>
<dbReference type="InterPro" id="IPR051334">
    <property type="entry name" value="SRPK"/>
</dbReference>
<evidence type="ECO:0000256" key="6">
    <source>
        <dbReference type="ARBA" id="ARBA00022840"/>
    </source>
</evidence>
<dbReference type="Pfam" id="PF00069">
    <property type="entry name" value="Pkinase"/>
    <property type="match status" value="1"/>
</dbReference>
<evidence type="ECO:0000256" key="1">
    <source>
        <dbReference type="ARBA" id="ARBA00012513"/>
    </source>
</evidence>
<evidence type="ECO:0000259" key="10">
    <source>
        <dbReference type="PROSITE" id="PS50011"/>
    </source>
</evidence>
<dbReference type="SUPFAM" id="SSF56112">
    <property type="entry name" value="Protein kinase-like (PK-like)"/>
    <property type="match status" value="1"/>
</dbReference>
<keyword evidence="12" id="KW-1185">Reference proteome</keyword>
<evidence type="ECO:0000313" key="11">
    <source>
        <dbReference type="EMBL" id="EEP75786.1"/>
    </source>
</evidence>
<dbReference type="Gene3D" id="1.10.510.10">
    <property type="entry name" value="Transferase(Phosphotransferase) domain 1"/>
    <property type="match status" value="1"/>
</dbReference>
<evidence type="ECO:0000256" key="5">
    <source>
        <dbReference type="ARBA" id="ARBA00022777"/>
    </source>
</evidence>